<dbReference type="EMBL" id="JACHIN010000003">
    <property type="protein sequence ID" value="MBB5077500.1"/>
    <property type="molecule type" value="Genomic_DNA"/>
</dbReference>
<organism evidence="1 2">
    <name type="scientific">Nonomuraea endophytica</name>
    <dbReference type="NCBI Taxonomy" id="714136"/>
    <lineage>
        <taxon>Bacteria</taxon>
        <taxon>Bacillati</taxon>
        <taxon>Actinomycetota</taxon>
        <taxon>Actinomycetes</taxon>
        <taxon>Streptosporangiales</taxon>
        <taxon>Streptosporangiaceae</taxon>
        <taxon>Nonomuraea</taxon>
    </lineage>
</organism>
<dbReference type="RefSeq" id="WP_184961353.1">
    <property type="nucleotide sequence ID" value="NZ_JACHIN010000003.1"/>
</dbReference>
<evidence type="ECO:0000313" key="2">
    <source>
        <dbReference type="Proteomes" id="UP000568380"/>
    </source>
</evidence>
<name>A0A7W8EEB6_9ACTN</name>
<dbReference type="AlphaFoldDB" id="A0A7W8EEB6"/>
<gene>
    <name evidence="1" type="ORF">HNR40_002973</name>
</gene>
<evidence type="ECO:0000313" key="1">
    <source>
        <dbReference type="EMBL" id="MBB5077500.1"/>
    </source>
</evidence>
<accession>A0A7W8EEB6</accession>
<dbReference type="Proteomes" id="UP000568380">
    <property type="component" value="Unassembled WGS sequence"/>
</dbReference>
<reference evidence="1 2" key="1">
    <citation type="submission" date="2020-08" db="EMBL/GenBank/DDBJ databases">
        <title>Genomic Encyclopedia of Type Strains, Phase IV (KMG-IV): sequencing the most valuable type-strain genomes for metagenomic binning, comparative biology and taxonomic classification.</title>
        <authorList>
            <person name="Goeker M."/>
        </authorList>
    </citation>
    <scope>NUCLEOTIDE SEQUENCE [LARGE SCALE GENOMIC DNA]</scope>
    <source>
        <strain evidence="1 2">DSM 45385</strain>
    </source>
</reference>
<sequence length="149" mass="16626">MTDGVQERSTRTISQAITTFKTFDWDAWSFPSLRIAEGKTRTDGGSGDQSFLEGLQYKMKGKWYNGHISLSPMGGSDESFYFNSAHLTITGGTNNGNYFFTINETEVKPSEAPKKFKGKYSFSGDDLPDDELKADIVKMLEFLALFGDD</sequence>
<keyword evidence="2" id="KW-1185">Reference proteome</keyword>
<proteinExistence type="predicted"/>
<protein>
    <submittedName>
        <fullName evidence="1">Uncharacterized protein</fullName>
    </submittedName>
</protein>
<comment type="caution">
    <text evidence="1">The sequence shown here is derived from an EMBL/GenBank/DDBJ whole genome shotgun (WGS) entry which is preliminary data.</text>
</comment>